<evidence type="ECO:0000313" key="1">
    <source>
        <dbReference type="EMBL" id="GAS94416.1"/>
    </source>
</evidence>
<reference evidence="2" key="2">
    <citation type="submission" date="2016-02" db="EMBL/GenBank/DDBJ databases">
        <title>Draft genome sequence of five rapidly growing Mycobacterium species.</title>
        <authorList>
            <person name="Katahira K."/>
            <person name="Gotou Y."/>
            <person name="Iida K."/>
            <person name="Ogura Y."/>
            <person name="Hayashi T."/>
        </authorList>
    </citation>
    <scope>NUCLEOTIDE SEQUENCE [LARGE SCALE GENOMIC DNA]</scope>
    <source>
        <strain evidence="2">JCM15298</strain>
    </source>
</reference>
<name>A0A100WA73_MYCCR</name>
<gene>
    <name evidence="1" type="ORF">RMCC_1382</name>
</gene>
<dbReference type="STRING" id="228230.RMCC_1382"/>
<organism evidence="1 2">
    <name type="scientific">Mycolicibacterium canariasense</name>
    <name type="common">Mycobacterium canariasense</name>
    <dbReference type="NCBI Taxonomy" id="228230"/>
    <lineage>
        <taxon>Bacteria</taxon>
        <taxon>Bacillati</taxon>
        <taxon>Actinomycetota</taxon>
        <taxon>Actinomycetes</taxon>
        <taxon>Mycobacteriales</taxon>
        <taxon>Mycobacteriaceae</taxon>
        <taxon>Mycolicibacterium</taxon>
    </lineage>
</organism>
<keyword evidence="2" id="KW-1185">Reference proteome</keyword>
<dbReference type="AlphaFoldDB" id="A0A100WA73"/>
<dbReference type="Proteomes" id="UP000069443">
    <property type="component" value="Unassembled WGS sequence"/>
</dbReference>
<reference evidence="2" key="1">
    <citation type="journal article" date="2016" name="Genome Announc.">
        <title>Draft Genome Sequences of Five Rapidly Growing Mycobacterium Species, M. thermoresistibile, M. fortuitum subsp. acetamidolyticum, M. canariasense, M. brisbanense, and M. novocastrense.</title>
        <authorList>
            <person name="Katahira K."/>
            <person name="Ogura Y."/>
            <person name="Gotoh Y."/>
            <person name="Hayashi T."/>
        </authorList>
    </citation>
    <scope>NUCLEOTIDE SEQUENCE [LARGE SCALE GENOMIC DNA]</scope>
    <source>
        <strain evidence="2">JCM15298</strain>
    </source>
</reference>
<proteinExistence type="predicted"/>
<comment type="caution">
    <text evidence="1">The sequence shown here is derived from an EMBL/GenBank/DDBJ whole genome shotgun (WGS) entry which is preliminary data.</text>
</comment>
<accession>A0A100WA73</accession>
<protein>
    <submittedName>
        <fullName evidence="1">Secretory carrier-associated membrane protein</fullName>
    </submittedName>
</protein>
<sequence>MFVIPDGLYCGPINILERFRAGEIVTKTDCLTDESLWTVELTDPAAGARLQWMLNNLERDDHGRIVRCRG</sequence>
<evidence type="ECO:0000313" key="2">
    <source>
        <dbReference type="Proteomes" id="UP000069443"/>
    </source>
</evidence>
<dbReference type="EMBL" id="BCSY01000035">
    <property type="protein sequence ID" value="GAS94416.1"/>
    <property type="molecule type" value="Genomic_DNA"/>
</dbReference>